<keyword evidence="3" id="KW-1185">Reference proteome</keyword>
<protein>
    <submittedName>
        <fullName evidence="2">Uncharacterized protein</fullName>
    </submittedName>
</protein>
<feature type="region of interest" description="Disordered" evidence="1">
    <location>
        <begin position="238"/>
        <end position="257"/>
    </location>
</feature>
<proteinExistence type="predicted"/>
<reference evidence="2" key="1">
    <citation type="journal article" date="2021" name="Sci. Rep.">
        <title>Diploid genomic architecture of Nitzschia inconspicua, an elite biomass production diatom.</title>
        <authorList>
            <person name="Oliver A."/>
            <person name="Podell S."/>
            <person name="Pinowska A."/>
            <person name="Traller J.C."/>
            <person name="Smith S.R."/>
            <person name="McClure R."/>
            <person name="Beliaev A."/>
            <person name="Bohutskyi P."/>
            <person name="Hill E.A."/>
            <person name="Rabines A."/>
            <person name="Zheng H."/>
            <person name="Allen L.Z."/>
            <person name="Kuo A."/>
            <person name="Grigoriev I.V."/>
            <person name="Allen A.E."/>
            <person name="Hazlebeck D."/>
            <person name="Allen E.E."/>
        </authorList>
    </citation>
    <scope>NUCLEOTIDE SEQUENCE</scope>
    <source>
        <strain evidence="2">Hildebrandi</strain>
    </source>
</reference>
<reference evidence="2" key="2">
    <citation type="submission" date="2021-04" db="EMBL/GenBank/DDBJ databases">
        <authorList>
            <person name="Podell S."/>
        </authorList>
    </citation>
    <scope>NUCLEOTIDE SEQUENCE</scope>
    <source>
        <strain evidence="2">Hildebrandi</strain>
    </source>
</reference>
<feature type="region of interest" description="Disordered" evidence="1">
    <location>
        <begin position="144"/>
        <end position="168"/>
    </location>
</feature>
<dbReference type="EMBL" id="JAGRRH010000024">
    <property type="protein sequence ID" value="KAG7342985.1"/>
    <property type="molecule type" value="Genomic_DNA"/>
</dbReference>
<feature type="region of interest" description="Disordered" evidence="1">
    <location>
        <begin position="348"/>
        <end position="369"/>
    </location>
</feature>
<evidence type="ECO:0000313" key="2">
    <source>
        <dbReference type="EMBL" id="KAG7342985.1"/>
    </source>
</evidence>
<evidence type="ECO:0000256" key="1">
    <source>
        <dbReference type="SAM" id="MobiDB-lite"/>
    </source>
</evidence>
<comment type="caution">
    <text evidence="2">The sequence shown here is derived from an EMBL/GenBank/DDBJ whole genome shotgun (WGS) entry which is preliminary data.</text>
</comment>
<evidence type="ECO:0000313" key="3">
    <source>
        <dbReference type="Proteomes" id="UP000693970"/>
    </source>
</evidence>
<dbReference type="AlphaFoldDB" id="A0A9K3PDH2"/>
<gene>
    <name evidence="2" type="ORF">IV203_020930</name>
</gene>
<accession>A0A9K3PDH2</accession>
<name>A0A9K3PDH2_9STRA</name>
<feature type="compositionally biased region" description="Polar residues" evidence="1">
    <location>
        <begin position="243"/>
        <end position="255"/>
    </location>
</feature>
<sequence length="395" mass="44124">MFRSIAASTNQNGSLGRIAAIVPTFRLRHTLHQVRTLGRHSMTVSLSTCSSTNHYSHQQHDGSFGWSPIIGLGLMAAVAAATTSTTSTMMRGRCDAAEEVVEDPYDNLPEKDEPTQCSICLTYRQGPCRPYWRKVEACTKDNELPERKEGEKDDTDDDDDNAENNPDPPCLKYMMPWIDCASGYRNLYALIEMDTNYTEGIQDLESTSKGFCWAPGKEPKVDWQPWQDYVELLNPEWKVPRSSPKNDQQEQQQRQHFWKSLDHSEDPEIVQVEATVATTMVGGGVLECAYAVDQNGDVIGFAYGTKPSEAAKGETKETSEMTTMTIRLVPSRTRQVVLAAAYTYAADDSKKKKPTTSSEKSDDDAVESHVYKSRPFHLDMVADRKSKINIARGAA</sequence>
<dbReference type="Proteomes" id="UP000693970">
    <property type="component" value="Unassembled WGS sequence"/>
</dbReference>
<feature type="compositionally biased region" description="Acidic residues" evidence="1">
    <location>
        <begin position="152"/>
        <end position="162"/>
    </location>
</feature>
<organism evidence="2 3">
    <name type="scientific">Nitzschia inconspicua</name>
    <dbReference type="NCBI Taxonomy" id="303405"/>
    <lineage>
        <taxon>Eukaryota</taxon>
        <taxon>Sar</taxon>
        <taxon>Stramenopiles</taxon>
        <taxon>Ochrophyta</taxon>
        <taxon>Bacillariophyta</taxon>
        <taxon>Bacillariophyceae</taxon>
        <taxon>Bacillariophycidae</taxon>
        <taxon>Bacillariales</taxon>
        <taxon>Bacillariaceae</taxon>
        <taxon>Nitzschia</taxon>
    </lineage>
</organism>
<dbReference type="OrthoDB" id="48105at2759"/>